<evidence type="ECO:0000313" key="2">
    <source>
        <dbReference type="Proteomes" id="UP001431010"/>
    </source>
</evidence>
<dbReference type="Proteomes" id="UP001431010">
    <property type="component" value="Chromosome"/>
</dbReference>
<name>A0ABY3R8U4_9BRAD</name>
<dbReference type="EMBL" id="CP088156">
    <property type="protein sequence ID" value="UFZ03770.1"/>
    <property type="molecule type" value="Genomic_DNA"/>
</dbReference>
<organism evidence="1 2">
    <name type="scientific">Bradyrhizobium ontarionense</name>
    <dbReference type="NCBI Taxonomy" id="2898149"/>
    <lineage>
        <taxon>Bacteria</taxon>
        <taxon>Pseudomonadati</taxon>
        <taxon>Pseudomonadota</taxon>
        <taxon>Alphaproteobacteria</taxon>
        <taxon>Hyphomicrobiales</taxon>
        <taxon>Nitrobacteraceae</taxon>
        <taxon>Bradyrhizobium</taxon>
    </lineage>
</organism>
<accession>A0ABY3R8U4</accession>
<proteinExistence type="predicted"/>
<protein>
    <submittedName>
        <fullName evidence="1">Uncharacterized protein</fullName>
    </submittedName>
</protein>
<dbReference type="RefSeq" id="WP_231319785.1">
    <property type="nucleotide sequence ID" value="NZ_CP088156.1"/>
</dbReference>
<sequence>MSALTTRQDFPEPAHIDQATATMLAALLGDDDGASPMSARGQRRLRIGQLLQVDARIDAALELIALQLPRWQLRRIAYDDGEWHCALSRTREMPDWLDDCAEARHPDLALAVLHAAVEARRLDQRPAGSAAMRPARSETTLLCCDNFF</sequence>
<gene>
    <name evidence="1" type="ORF">LQG66_31955</name>
</gene>
<reference evidence="1" key="1">
    <citation type="journal article" date="2024" name="Antonie Van Leeuwenhoek">
        <title>Bradyrhizobium ontarionense sp. nov., a novel bacterial symbiont isolated from Aeschynomene indica (Indian jointvetch), harbours photosynthesis, nitrogen fixation and nitrous oxide (N2O) reductase genes.</title>
        <authorList>
            <person name="Bromfield E.S.P."/>
            <person name="Cloutier S."/>
        </authorList>
    </citation>
    <scope>NUCLEOTIDE SEQUENCE</scope>
    <source>
        <strain evidence="1">A19</strain>
    </source>
</reference>
<evidence type="ECO:0000313" key="1">
    <source>
        <dbReference type="EMBL" id="UFZ03770.1"/>
    </source>
</evidence>
<keyword evidence="2" id="KW-1185">Reference proteome</keyword>